<evidence type="ECO:0000256" key="11">
    <source>
        <dbReference type="SAM" id="MobiDB-lite"/>
    </source>
</evidence>
<dbReference type="PRINTS" id="PR00723">
    <property type="entry name" value="SUBTILISIN"/>
</dbReference>
<evidence type="ECO:0000313" key="16">
    <source>
        <dbReference type="Proteomes" id="UP000593564"/>
    </source>
</evidence>
<dbReference type="InterPro" id="IPR010259">
    <property type="entry name" value="S8pro/Inhibitor_I9"/>
</dbReference>
<dbReference type="GO" id="GO:0004252">
    <property type="term" value="F:serine-type endopeptidase activity"/>
    <property type="evidence" value="ECO:0007669"/>
    <property type="project" value="UniProtKB-UniRule"/>
</dbReference>
<keyword evidence="4 10" id="KW-0645">Protease</keyword>
<keyword evidence="3" id="KW-0964">Secreted</keyword>
<reference evidence="16" key="1">
    <citation type="journal article" date="2020" name="Nat. Commun.">
        <title>Genome assembly of wild tea tree DASZ reveals pedigree and selection history of tea varieties.</title>
        <authorList>
            <person name="Zhang W."/>
            <person name="Zhang Y."/>
            <person name="Qiu H."/>
            <person name="Guo Y."/>
            <person name="Wan H."/>
            <person name="Zhang X."/>
            <person name="Scossa F."/>
            <person name="Alseekh S."/>
            <person name="Zhang Q."/>
            <person name="Wang P."/>
            <person name="Xu L."/>
            <person name="Schmidt M.H."/>
            <person name="Jia X."/>
            <person name="Li D."/>
            <person name="Zhu A."/>
            <person name="Guo F."/>
            <person name="Chen W."/>
            <person name="Ni D."/>
            <person name="Usadel B."/>
            <person name="Fernie A.R."/>
            <person name="Wen W."/>
        </authorList>
    </citation>
    <scope>NUCLEOTIDE SEQUENCE [LARGE SCALE GENOMIC DNA]</scope>
    <source>
        <strain evidence="16">cv. G240</strain>
    </source>
</reference>
<keyword evidence="6 10" id="KW-0378">Hydrolase</keyword>
<evidence type="ECO:0000313" key="15">
    <source>
        <dbReference type="EMBL" id="KAF5955568.1"/>
    </source>
</evidence>
<dbReference type="Gene3D" id="3.50.30.30">
    <property type="match status" value="1"/>
</dbReference>
<comment type="subcellular location">
    <subcellularLocation>
        <location evidence="1">Secreted</location>
    </subcellularLocation>
</comment>
<comment type="caution">
    <text evidence="15">The sequence shown here is derived from an EMBL/GenBank/DDBJ whole genome shotgun (WGS) entry which is preliminary data.</text>
</comment>
<dbReference type="Gene3D" id="3.30.70.80">
    <property type="entry name" value="Peptidase S8 propeptide/proteinase inhibitor I9"/>
    <property type="match status" value="1"/>
</dbReference>
<evidence type="ECO:0000256" key="5">
    <source>
        <dbReference type="ARBA" id="ARBA00022729"/>
    </source>
</evidence>
<evidence type="ECO:0000256" key="2">
    <source>
        <dbReference type="ARBA" id="ARBA00011073"/>
    </source>
</evidence>
<feature type="domain" description="Inhibitor I9" evidence="13">
    <location>
        <begin position="118"/>
        <end position="187"/>
    </location>
</feature>
<organism evidence="15 16">
    <name type="scientific">Camellia sinensis</name>
    <name type="common">Tea plant</name>
    <name type="synonym">Thea sinensis</name>
    <dbReference type="NCBI Taxonomy" id="4442"/>
    <lineage>
        <taxon>Eukaryota</taxon>
        <taxon>Viridiplantae</taxon>
        <taxon>Streptophyta</taxon>
        <taxon>Embryophyta</taxon>
        <taxon>Tracheophyta</taxon>
        <taxon>Spermatophyta</taxon>
        <taxon>Magnoliopsida</taxon>
        <taxon>eudicotyledons</taxon>
        <taxon>Gunneridae</taxon>
        <taxon>Pentapetalae</taxon>
        <taxon>asterids</taxon>
        <taxon>Ericales</taxon>
        <taxon>Theaceae</taxon>
        <taxon>Camellia</taxon>
    </lineage>
</organism>
<evidence type="ECO:0000256" key="9">
    <source>
        <dbReference type="PIRSR" id="PIRSR615500-1"/>
    </source>
</evidence>
<feature type="active site" description="Charge relay system" evidence="9 10">
    <location>
        <position position="303"/>
    </location>
</feature>
<evidence type="ECO:0000256" key="10">
    <source>
        <dbReference type="PROSITE-ProRule" id="PRU01240"/>
    </source>
</evidence>
<keyword evidence="7 10" id="KW-0720">Serine protease</keyword>
<protein>
    <recommendedName>
        <fullName evidence="17">Subtilisin-like protease</fullName>
    </recommendedName>
</protein>
<evidence type="ECO:0000256" key="3">
    <source>
        <dbReference type="ARBA" id="ARBA00022525"/>
    </source>
</evidence>
<accession>A0A7J7HU83</accession>
<sequence>MEVNKAKKPAMEAPPAPIPNLRRSSMSAQAGFCTLERGLVSHARAGVERPSSVIFTHPAFGNLGLLADYGAKPIGTGLGRDTMTSFFLCLPLHPALPWLLVFLLGVSNAFEGPEEYKTYIIHMDRSQKPATFLSHESWHKFTLKSLSSFPADHEDKLLYSYDHVMHGFSARLTPSQLSELEKSPAHRATYEESFGKLFTTHTTKFLGLKSRTGIWPASSFGKDVIVGIIDTGIWPESESFQDKGMSPVPERWKGKCENGTDFGPSACNRKLIGAQSFSKGLHASGKKISKEDDFKSARDYTGHGTHTSSTAAGTHVLGTSHFGYAKGTARGIAPNARIAMYKVLWSTSTEETAATDVLAGMDRAIADGVDIMSLSLGFTQTSYFKDVIAMASLSAIEKGIVVICAAGNDGGPNTTYNGAPWIMTVGAGTVDRSFGGKMHLGNGATVEGTSYFPESIYITDTPLYYGERNRSKATCNLYALDPKEVDSKVVLCDNSGNISVIKQMIEVFRAGGYAGIFMADHVALGPDEYFIPSLVLKTSSGTSVREYATKAKKAMVKSMRFMMTSLGTKPAPLVARFSSRGPDPISPGVLKPDILAPGAAILAAVAPNKPVATIGNYDLVTDYALYSGTSMAAPHVAGVAALLKAVHQDWSPAAIRSAIMTTANIVDNTGTTFKDQWTGLHATPLDFGAGHINPNKAMDPGLIYDMGFQDYIEFLCRLGYSKKQMSAVLRRNEWSCSQNPIDLNYPSFVAIFPKGASSIKEKNFSRVVTNVGDGTATYQAVLVVPTGMRIKVEPNTLTFTSKFQKQSFAMSVEVDKDATNITSGYLKWFDQANHIVSSPIVAISG</sequence>
<evidence type="ECO:0000256" key="7">
    <source>
        <dbReference type="ARBA" id="ARBA00022825"/>
    </source>
</evidence>
<evidence type="ECO:0000259" key="12">
    <source>
        <dbReference type="Pfam" id="PF00082"/>
    </source>
</evidence>
<dbReference type="Gene3D" id="3.40.50.200">
    <property type="entry name" value="Peptidase S8/S53 domain"/>
    <property type="match status" value="1"/>
</dbReference>
<evidence type="ECO:0000259" key="14">
    <source>
        <dbReference type="Pfam" id="PF17766"/>
    </source>
</evidence>
<dbReference type="PANTHER" id="PTHR10795">
    <property type="entry name" value="PROPROTEIN CONVERTASE SUBTILISIN/KEXIN"/>
    <property type="match status" value="1"/>
</dbReference>
<dbReference type="CDD" id="cd02120">
    <property type="entry name" value="PA_subtilisin_like"/>
    <property type="match status" value="1"/>
</dbReference>
<dbReference type="FunFam" id="3.30.70.80:FF:000003">
    <property type="entry name" value="Subtilisin-like protease SBT1.9"/>
    <property type="match status" value="1"/>
</dbReference>
<evidence type="ECO:0000256" key="8">
    <source>
        <dbReference type="ARBA" id="ARBA00023180"/>
    </source>
</evidence>
<dbReference type="AlphaFoldDB" id="A0A7J7HU83"/>
<feature type="domain" description="Peptidase S8/S53" evidence="12">
    <location>
        <begin position="221"/>
        <end position="668"/>
    </location>
</feature>
<proteinExistence type="inferred from homology"/>
<feature type="region of interest" description="Disordered" evidence="11">
    <location>
        <begin position="1"/>
        <end position="23"/>
    </location>
</feature>
<evidence type="ECO:0000256" key="1">
    <source>
        <dbReference type="ARBA" id="ARBA00004613"/>
    </source>
</evidence>
<dbReference type="Proteomes" id="UP000593564">
    <property type="component" value="Unassembled WGS sequence"/>
</dbReference>
<reference evidence="15 16" key="2">
    <citation type="submission" date="2020-07" db="EMBL/GenBank/DDBJ databases">
        <title>Genome assembly of wild tea tree DASZ reveals pedigree and selection history of tea varieties.</title>
        <authorList>
            <person name="Zhang W."/>
        </authorList>
    </citation>
    <scope>NUCLEOTIDE SEQUENCE [LARGE SCALE GENOMIC DNA]</scope>
    <source>
        <strain evidence="16">cv. G240</strain>
        <tissue evidence="15">Leaf</tissue>
    </source>
</reference>
<feature type="active site" description="Charge relay system" evidence="9 10">
    <location>
        <position position="630"/>
    </location>
</feature>
<dbReference type="Gene3D" id="2.60.40.2310">
    <property type="match status" value="1"/>
</dbReference>
<dbReference type="InterPro" id="IPR015500">
    <property type="entry name" value="Peptidase_S8_subtilisin-rel"/>
</dbReference>
<keyword evidence="5" id="KW-0732">Signal</keyword>
<evidence type="ECO:0000256" key="6">
    <source>
        <dbReference type="ARBA" id="ARBA00022801"/>
    </source>
</evidence>
<feature type="active site" description="Charge relay system" evidence="9 10">
    <location>
        <position position="230"/>
    </location>
</feature>
<dbReference type="PROSITE" id="PS51892">
    <property type="entry name" value="SUBTILASE"/>
    <property type="match status" value="1"/>
</dbReference>
<name>A0A7J7HU83_CAMSI</name>
<dbReference type="FunFam" id="3.40.50.200:FF:000006">
    <property type="entry name" value="Subtilisin-like protease SBT1.5"/>
    <property type="match status" value="1"/>
</dbReference>
<feature type="domain" description="Subtilisin-like protease fibronectin type-III" evidence="14">
    <location>
        <begin position="742"/>
        <end position="841"/>
    </location>
</feature>
<dbReference type="InterPro" id="IPR037045">
    <property type="entry name" value="S8pro/Inhibitor_I9_sf"/>
</dbReference>
<dbReference type="CDD" id="cd04852">
    <property type="entry name" value="Peptidases_S8_3"/>
    <property type="match status" value="1"/>
</dbReference>
<dbReference type="InterPro" id="IPR045051">
    <property type="entry name" value="SBT"/>
</dbReference>
<dbReference type="Pfam" id="PF17766">
    <property type="entry name" value="fn3_6"/>
    <property type="match status" value="1"/>
</dbReference>
<dbReference type="GO" id="GO:0005576">
    <property type="term" value="C:extracellular region"/>
    <property type="evidence" value="ECO:0007669"/>
    <property type="project" value="UniProtKB-SubCell"/>
</dbReference>
<dbReference type="InterPro" id="IPR036852">
    <property type="entry name" value="Peptidase_S8/S53_dom_sf"/>
</dbReference>
<dbReference type="GO" id="GO:0006508">
    <property type="term" value="P:proteolysis"/>
    <property type="evidence" value="ECO:0007669"/>
    <property type="project" value="UniProtKB-KW"/>
</dbReference>
<dbReference type="InterPro" id="IPR000209">
    <property type="entry name" value="Peptidase_S8/S53_dom"/>
</dbReference>
<keyword evidence="16" id="KW-1185">Reference proteome</keyword>
<dbReference type="InterPro" id="IPR023828">
    <property type="entry name" value="Peptidase_S8_Ser-AS"/>
</dbReference>
<evidence type="ECO:0000256" key="4">
    <source>
        <dbReference type="ARBA" id="ARBA00022670"/>
    </source>
</evidence>
<dbReference type="SUPFAM" id="SSF52743">
    <property type="entry name" value="Subtilisin-like"/>
    <property type="match status" value="1"/>
</dbReference>
<evidence type="ECO:0000259" key="13">
    <source>
        <dbReference type="Pfam" id="PF05922"/>
    </source>
</evidence>
<comment type="similarity">
    <text evidence="2 10">Belongs to the peptidase S8 family.</text>
</comment>
<dbReference type="InterPro" id="IPR034197">
    <property type="entry name" value="Peptidases_S8_3"/>
</dbReference>
<dbReference type="EMBL" id="JACBKZ010000003">
    <property type="protein sequence ID" value="KAF5955568.1"/>
    <property type="molecule type" value="Genomic_DNA"/>
</dbReference>
<keyword evidence="8" id="KW-0325">Glycoprotein</keyword>
<dbReference type="Pfam" id="PF00082">
    <property type="entry name" value="Peptidase_S8"/>
    <property type="match status" value="1"/>
</dbReference>
<dbReference type="PROSITE" id="PS00138">
    <property type="entry name" value="SUBTILASE_SER"/>
    <property type="match status" value="1"/>
</dbReference>
<dbReference type="InterPro" id="IPR041469">
    <property type="entry name" value="Subtilisin-like_FN3"/>
</dbReference>
<evidence type="ECO:0008006" key="17">
    <source>
        <dbReference type="Google" id="ProtNLM"/>
    </source>
</evidence>
<dbReference type="Pfam" id="PF05922">
    <property type="entry name" value="Inhibitor_I9"/>
    <property type="match status" value="1"/>
</dbReference>
<gene>
    <name evidence="15" type="ORF">HYC85_008424</name>
</gene>